<proteinExistence type="inferred from homology"/>
<protein>
    <recommendedName>
        <fullName evidence="4">GH84 domain-containing protein</fullName>
    </recommendedName>
</protein>
<accession>A0ABM9AAJ8</accession>
<evidence type="ECO:0000256" key="1">
    <source>
        <dbReference type="ARBA" id="ARBA00022801"/>
    </source>
</evidence>
<dbReference type="InterPro" id="IPR051822">
    <property type="entry name" value="Glycosyl_Hydrolase_84"/>
</dbReference>
<evidence type="ECO:0000313" key="6">
    <source>
        <dbReference type="Proteomes" id="UP000838100"/>
    </source>
</evidence>
<feature type="active site" description="Proton donor" evidence="3">
    <location>
        <position position="119"/>
    </location>
</feature>
<evidence type="ECO:0000256" key="2">
    <source>
        <dbReference type="ARBA" id="ARBA00023295"/>
    </source>
</evidence>
<dbReference type="Gene3D" id="3.20.20.80">
    <property type="entry name" value="Glycosidases"/>
    <property type="match status" value="1"/>
</dbReference>
<feature type="domain" description="GH84" evidence="4">
    <location>
        <begin position="4"/>
        <end position="274"/>
    </location>
</feature>
<dbReference type="InterPro" id="IPR017853">
    <property type="entry name" value="GH"/>
</dbReference>
<gene>
    <name evidence="5" type="ORF">SIN8267_00240</name>
</gene>
<comment type="caution">
    <text evidence="5">The sequence shown here is derived from an EMBL/GenBank/DDBJ whole genome shotgun (WGS) entry which is preliminary data.</text>
</comment>
<dbReference type="Proteomes" id="UP000838100">
    <property type="component" value="Unassembled WGS sequence"/>
</dbReference>
<dbReference type="PROSITE" id="PS52009">
    <property type="entry name" value="GH84"/>
    <property type="match status" value="1"/>
</dbReference>
<dbReference type="PANTHER" id="PTHR13170:SF16">
    <property type="entry name" value="PROTEIN O-GLCNACASE"/>
    <property type="match status" value="1"/>
</dbReference>
<evidence type="ECO:0000259" key="4">
    <source>
        <dbReference type="PROSITE" id="PS52009"/>
    </source>
</evidence>
<reference evidence="5" key="1">
    <citation type="submission" date="2021-12" db="EMBL/GenBank/DDBJ databases">
        <authorList>
            <person name="Rodrigo-Torres L."/>
            <person name="Arahal R. D."/>
            <person name="Lucena T."/>
        </authorList>
    </citation>
    <scope>NUCLEOTIDE SEQUENCE</scope>
    <source>
        <strain evidence="5">CECT 8267</strain>
    </source>
</reference>
<organism evidence="5 6">
    <name type="scientific">Sinobacterium norvegicum</name>
    <dbReference type="NCBI Taxonomy" id="1641715"/>
    <lineage>
        <taxon>Bacteria</taxon>
        <taxon>Pseudomonadati</taxon>
        <taxon>Pseudomonadota</taxon>
        <taxon>Gammaproteobacteria</taxon>
        <taxon>Cellvibrionales</taxon>
        <taxon>Spongiibacteraceae</taxon>
        <taxon>Sinobacterium</taxon>
    </lineage>
</organism>
<dbReference type="Pfam" id="PF07555">
    <property type="entry name" value="NAGidase"/>
    <property type="match status" value="1"/>
</dbReference>
<dbReference type="EMBL" id="CAKLPX010000001">
    <property type="protein sequence ID" value="CAH0990155.1"/>
    <property type="molecule type" value="Genomic_DNA"/>
</dbReference>
<keyword evidence="2 3" id="KW-0326">Glycosidase</keyword>
<sequence length="347" mass="39681">MEGKLTGIIEGFYGREWPWHWRSQYAEFLKQQGFNSYIYAPKSDIWLRKSWRQPWPAERFDALLMLRNEYRRQGVNFGLGFSPFELYLDFNAESRLQLDKKIKQINLLSPDIFCVLFDDMRGDLPNLATTQLAIIDYIASRITATRLVVCPTYYSFDPVLIDVFGAMPDGYLQQLSAGLGDNVDIFWTGERVCSVSYTVEHLNEVASLLGRKPLIWDNYPVNDGRKTSRFLHLASPQRGQVLARSSGLFANPMNQPALSSLPLAGLSLSLNAAISVSYNDNSFVSHDFKRWLLDHKERFEEVGLDGLDKGLSASMLKNLEGFDEPAATEVSEWLREKYRFDPSCLTE</sequence>
<comment type="similarity">
    <text evidence="3">Belongs to the glycosyl hydrolase 84 family.</text>
</comment>
<evidence type="ECO:0000313" key="5">
    <source>
        <dbReference type="EMBL" id="CAH0990155.1"/>
    </source>
</evidence>
<dbReference type="SUPFAM" id="SSF51445">
    <property type="entry name" value="(Trans)glycosidases"/>
    <property type="match status" value="1"/>
</dbReference>
<dbReference type="PANTHER" id="PTHR13170">
    <property type="entry name" value="O-GLCNACASE"/>
    <property type="match status" value="1"/>
</dbReference>
<dbReference type="RefSeq" id="WP_237442845.1">
    <property type="nucleotide sequence ID" value="NZ_CAKLPX010000001.1"/>
</dbReference>
<keyword evidence="6" id="KW-1185">Reference proteome</keyword>
<keyword evidence="1 3" id="KW-0378">Hydrolase</keyword>
<name>A0ABM9AAJ8_9GAMM</name>
<evidence type="ECO:0000256" key="3">
    <source>
        <dbReference type="PROSITE-ProRule" id="PRU01353"/>
    </source>
</evidence>
<dbReference type="InterPro" id="IPR011496">
    <property type="entry name" value="O-GlcNAcase_cat"/>
</dbReference>